<dbReference type="EMBL" id="JBFWIC010000019">
    <property type="protein sequence ID" value="MEZ0475658.1"/>
    <property type="molecule type" value="Genomic_DNA"/>
</dbReference>
<organism evidence="2 3">
    <name type="scientific">Luteimonas salinilitoris</name>
    <dbReference type="NCBI Taxonomy" id="3237697"/>
    <lineage>
        <taxon>Bacteria</taxon>
        <taxon>Pseudomonadati</taxon>
        <taxon>Pseudomonadota</taxon>
        <taxon>Gammaproteobacteria</taxon>
        <taxon>Lysobacterales</taxon>
        <taxon>Lysobacteraceae</taxon>
        <taxon>Luteimonas</taxon>
    </lineage>
</organism>
<comment type="caution">
    <text evidence="2">The sequence shown here is derived from an EMBL/GenBank/DDBJ whole genome shotgun (WGS) entry which is preliminary data.</text>
</comment>
<evidence type="ECO:0000259" key="1">
    <source>
        <dbReference type="PROSITE" id="PS50943"/>
    </source>
</evidence>
<dbReference type="RefSeq" id="WP_370565089.1">
    <property type="nucleotide sequence ID" value="NZ_JBFWIB010000012.1"/>
</dbReference>
<dbReference type="CDD" id="cd00093">
    <property type="entry name" value="HTH_XRE"/>
    <property type="match status" value="1"/>
</dbReference>
<protein>
    <submittedName>
        <fullName evidence="2">Addiction module antidote protein</fullName>
    </submittedName>
</protein>
<dbReference type="Gene3D" id="1.10.260.40">
    <property type="entry name" value="lambda repressor-like DNA-binding domains"/>
    <property type="match status" value="1"/>
</dbReference>
<evidence type="ECO:0000313" key="3">
    <source>
        <dbReference type="Proteomes" id="UP001566331"/>
    </source>
</evidence>
<dbReference type="PANTHER" id="PTHR40275:SF1">
    <property type="entry name" value="SSL7038 PROTEIN"/>
    <property type="match status" value="1"/>
</dbReference>
<proteinExistence type="predicted"/>
<gene>
    <name evidence="2" type="ORF">AB6713_13710</name>
</gene>
<evidence type="ECO:0000313" key="2">
    <source>
        <dbReference type="EMBL" id="MEZ0475658.1"/>
    </source>
</evidence>
<dbReference type="InterPro" id="IPR010982">
    <property type="entry name" value="Lambda_DNA-bd_dom_sf"/>
</dbReference>
<dbReference type="SUPFAM" id="SSF47413">
    <property type="entry name" value="lambda repressor-like DNA-binding domains"/>
    <property type="match status" value="1"/>
</dbReference>
<dbReference type="Proteomes" id="UP001566331">
    <property type="component" value="Unassembled WGS sequence"/>
</dbReference>
<feature type="domain" description="HTH cro/C1-type" evidence="1">
    <location>
        <begin position="61"/>
        <end position="101"/>
    </location>
</feature>
<dbReference type="InterPro" id="IPR001387">
    <property type="entry name" value="Cro/C1-type_HTH"/>
</dbReference>
<name>A0ABV4HST7_9GAMM</name>
<reference evidence="2 3" key="1">
    <citation type="submission" date="2024-07" db="EMBL/GenBank/DDBJ databases">
        <title>Luteimonas salilacus sp. nov., isolated from the shore soil of Salt Lake in Tibet of China.</title>
        <authorList>
            <person name="Zhang X."/>
            <person name="Li A."/>
        </authorList>
    </citation>
    <scope>NUCLEOTIDE SEQUENCE [LARGE SCALE GENOMIC DNA]</scope>
    <source>
        <strain evidence="2 3">B3-2-R+30</strain>
    </source>
</reference>
<dbReference type="PROSITE" id="PS50943">
    <property type="entry name" value="HTH_CROC1"/>
    <property type="match status" value="1"/>
</dbReference>
<dbReference type="Pfam" id="PF21716">
    <property type="entry name" value="dnstrm_HI1420"/>
    <property type="match status" value="1"/>
</dbReference>
<sequence length="117" mass="12615">MTTGRTTKPVPASKPFRASDYLHDESDIAAYLETVLEDGDARVVPVALRTVAEAMGGMTSLAERTGLSRETLYRTLSDKGNPRLDTLTTILGAFGLRMAVAPARPDTKRRPRAADAP</sequence>
<keyword evidence="3" id="KW-1185">Reference proteome</keyword>
<accession>A0ABV4HST7</accession>
<dbReference type="PANTHER" id="PTHR40275">
    <property type="entry name" value="SSL7038 PROTEIN"/>
    <property type="match status" value="1"/>
</dbReference>
<dbReference type="InterPro" id="IPR014057">
    <property type="entry name" value="HI1420"/>
</dbReference>
<dbReference type="NCBIfam" id="TIGR02684">
    <property type="entry name" value="dnstrm_HI1420"/>
    <property type="match status" value="1"/>
</dbReference>